<evidence type="ECO:0000256" key="5">
    <source>
        <dbReference type="ARBA" id="ARBA00022690"/>
    </source>
</evidence>
<evidence type="ECO:0000259" key="9">
    <source>
        <dbReference type="SMART" id="SM00093"/>
    </source>
</evidence>
<dbReference type="PROSITE" id="PS00284">
    <property type="entry name" value="SERPIN"/>
    <property type="match status" value="1"/>
</dbReference>
<evidence type="ECO:0000256" key="6">
    <source>
        <dbReference type="ARBA" id="ARBA00022900"/>
    </source>
</evidence>
<dbReference type="PANTHER" id="PTHR11461">
    <property type="entry name" value="SERINE PROTEASE INHIBITOR, SERPIN"/>
    <property type="match status" value="1"/>
</dbReference>
<dbReference type="Pfam" id="PF00079">
    <property type="entry name" value="Serpin"/>
    <property type="match status" value="1"/>
</dbReference>
<dbReference type="Ensembl" id="ENSPMRT00000009150.1">
    <property type="protein sequence ID" value="ENSPMRP00000008559.1"/>
    <property type="gene ID" value="ENSPMRG00000005785.1"/>
</dbReference>
<gene>
    <name evidence="10" type="primary">LOC114600969</name>
</gene>
<keyword evidence="7" id="KW-0539">Nucleus</keyword>
<comment type="similarity">
    <text evidence="3">Belongs to the serpin family. Ov-serpin subfamily.</text>
</comment>
<dbReference type="AlphaFoldDB" id="A0A670IA57"/>
<dbReference type="GO" id="GO:0004867">
    <property type="term" value="F:serine-type endopeptidase inhibitor activity"/>
    <property type="evidence" value="ECO:0007669"/>
    <property type="project" value="UniProtKB-KW"/>
</dbReference>
<reference evidence="10" key="2">
    <citation type="submission" date="2025-08" db="UniProtKB">
        <authorList>
            <consortium name="Ensembl"/>
        </authorList>
    </citation>
    <scope>IDENTIFICATION</scope>
</reference>
<dbReference type="CDD" id="cd19956">
    <property type="entry name" value="serpinB"/>
    <property type="match status" value="1"/>
</dbReference>
<comment type="subcellular location">
    <subcellularLocation>
        <location evidence="2">Cytoplasm</location>
    </subcellularLocation>
    <subcellularLocation>
        <location evidence="1">Nucleus</location>
    </subcellularLocation>
</comment>
<dbReference type="GO" id="GO:0005634">
    <property type="term" value="C:nucleus"/>
    <property type="evidence" value="ECO:0007669"/>
    <property type="project" value="UniProtKB-SubCell"/>
</dbReference>
<evidence type="ECO:0000313" key="10">
    <source>
        <dbReference type="Ensembl" id="ENSPMRP00000008559.1"/>
    </source>
</evidence>
<organism evidence="10 11">
    <name type="scientific">Podarcis muralis</name>
    <name type="common">Wall lizard</name>
    <name type="synonym">Lacerta muralis</name>
    <dbReference type="NCBI Taxonomy" id="64176"/>
    <lineage>
        <taxon>Eukaryota</taxon>
        <taxon>Metazoa</taxon>
        <taxon>Chordata</taxon>
        <taxon>Craniata</taxon>
        <taxon>Vertebrata</taxon>
        <taxon>Euteleostomi</taxon>
        <taxon>Lepidosauria</taxon>
        <taxon>Squamata</taxon>
        <taxon>Bifurcata</taxon>
        <taxon>Unidentata</taxon>
        <taxon>Episquamata</taxon>
        <taxon>Laterata</taxon>
        <taxon>Lacertibaenia</taxon>
        <taxon>Lacertidae</taxon>
        <taxon>Podarcis</taxon>
    </lineage>
</organism>
<dbReference type="OMA" id="INVWVEK"/>
<dbReference type="InterPro" id="IPR000215">
    <property type="entry name" value="Serpin_fam"/>
</dbReference>
<dbReference type="InterPro" id="IPR023796">
    <property type="entry name" value="Serpin_dom"/>
</dbReference>
<sequence>MDSLSVANGSFLLDLYKKLIQSSEGNIFFSPWSITSVLAMVHMGARGRTASQMAEVLHFNASSEESERPSQEPGLNKDETINSQFQELISKINQPNNTYLLKTANRVYGEKTFDFNSEYLQLTKKYYHAELQPVDFLNAAEQVRDQINVWVEKQTDNKIKNLLPKDSVGAQTALVIVNAIYFKGKWEKRFEKANTTEKPFRLSKTQSKPVQMMFLKGTLPTFYIDILRVRILELPYENNDVSMFIMLPDDIEDESTGLEMLEKELTYERLSIWTSSDMMQKRKVELHLPRIKLEESFDLKSILSSMGMKDAFIPGQANFLGMSKKGDLALSEVYHKSFVEINEEGTEAAAASAATIVIRSSQKPIKFEANHPFIFFIKHKATKNTLFLGRFSSP</sequence>
<evidence type="ECO:0000256" key="8">
    <source>
        <dbReference type="ARBA" id="ARBA00041146"/>
    </source>
</evidence>
<dbReference type="InterPro" id="IPR042185">
    <property type="entry name" value="Serpin_sf_2"/>
</dbReference>
<evidence type="ECO:0000256" key="7">
    <source>
        <dbReference type="ARBA" id="ARBA00023242"/>
    </source>
</evidence>
<dbReference type="InterPro" id="IPR042178">
    <property type="entry name" value="Serpin_sf_1"/>
</dbReference>
<protein>
    <recommendedName>
        <fullName evidence="8">Serpin B10</fullName>
    </recommendedName>
</protein>
<dbReference type="GeneID" id="114600969"/>
<proteinExistence type="inferred from homology"/>
<dbReference type="GeneTree" id="ENSGT00940000165915"/>
<keyword evidence="11" id="KW-1185">Reference proteome</keyword>
<evidence type="ECO:0000256" key="4">
    <source>
        <dbReference type="ARBA" id="ARBA00022490"/>
    </source>
</evidence>
<dbReference type="FunFam" id="3.30.497.10:FF:000004">
    <property type="entry name" value="Serpin family B member 1"/>
    <property type="match status" value="1"/>
</dbReference>
<evidence type="ECO:0000256" key="3">
    <source>
        <dbReference type="ARBA" id="ARBA00006426"/>
    </source>
</evidence>
<dbReference type="GO" id="GO:0032691">
    <property type="term" value="P:negative regulation of interleukin-1 beta production"/>
    <property type="evidence" value="ECO:0007669"/>
    <property type="project" value="UniProtKB-ARBA"/>
</dbReference>
<keyword evidence="5" id="KW-0646">Protease inhibitor</keyword>
<dbReference type="GO" id="GO:0005615">
    <property type="term" value="C:extracellular space"/>
    <property type="evidence" value="ECO:0007669"/>
    <property type="project" value="InterPro"/>
</dbReference>
<reference evidence="10 11" key="1">
    <citation type="journal article" date="2019" name="Proc. Natl. Acad. Sci. U.S.A.">
        <title>Regulatory changes in pterin and carotenoid genes underlie balanced color polymorphisms in the wall lizard.</title>
        <authorList>
            <person name="Andrade P."/>
            <person name="Pinho C."/>
            <person name="Perez I de Lanuza G."/>
            <person name="Afonso S."/>
            <person name="Brejcha J."/>
            <person name="Rubin C.J."/>
            <person name="Wallerman O."/>
            <person name="Pereira P."/>
            <person name="Sabatino S.J."/>
            <person name="Bellati A."/>
            <person name="Pellitteri-Rosa D."/>
            <person name="Bosakova Z."/>
            <person name="Bunikis I."/>
            <person name="Carretero M.A."/>
            <person name="Feiner N."/>
            <person name="Marsik P."/>
            <person name="Pauperio F."/>
            <person name="Salvi D."/>
            <person name="Soler L."/>
            <person name="While G.M."/>
            <person name="Uller T."/>
            <person name="Font E."/>
            <person name="Andersson L."/>
            <person name="Carneiro M."/>
        </authorList>
    </citation>
    <scope>NUCLEOTIDE SEQUENCE</scope>
</reference>
<accession>A0A670IA57</accession>
<evidence type="ECO:0000256" key="2">
    <source>
        <dbReference type="ARBA" id="ARBA00004496"/>
    </source>
</evidence>
<dbReference type="SMART" id="SM00093">
    <property type="entry name" value="SERPIN"/>
    <property type="match status" value="1"/>
</dbReference>
<dbReference type="InterPro" id="IPR023795">
    <property type="entry name" value="Serpin_CS"/>
</dbReference>
<dbReference type="SUPFAM" id="SSF56574">
    <property type="entry name" value="Serpins"/>
    <property type="match status" value="1"/>
</dbReference>
<dbReference type="InterPro" id="IPR036186">
    <property type="entry name" value="Serpin_sf"/>
</dbReference>
<dbReference type="RefSeq" id="XP_028593694.1">
    <property type="nucleotide sequence ID" value="XM_028737861.1"/>
</dbReference>
<dbReference type="Proteomes" id="UP000472272">
    <property type="component" value="Chromosome 7"/>
</dbReference>
<dbReference type="GO" id="GO:0005737">
    <property type="term" value="C:cytoplasm"/>
    <property type="evidence" value="ECO:0007669"/>
    <property type="project" value="UniProtKB-SubCell"/>
</dbReference>
<name>A0A670IA57_PODMU</name>
<dbReference type="PANTHER" id="PTHR11461:SF175">
    <property type="entry name" value="SERPIN B10"/>
    <property type="match status" value="1"/>
</dbReference>
<keyword evidence="4" id="KW-0963">Cytoplasm</keyword>
<dbReference type="Gene3D" id="3.30.497.10">
    <property type="entry name" value="Antithrombin, subunit I, domain 2"/>
    <property type="match status" value="1"/>
</dbReference>
<dbReference type="OrthoDB" id="671595at2759"/>
<evidence type="ECO:0000313" key="11">
    <source>
        <dbReference type="Proteomes" id="UP000472272"/>
    </source>
</evidence>
<dbReference type="KEGG" id="pmua:114600969"/>
<evidence type="ECO:0000256" key="1">
    <source>
        <dbReference type="ARBA" id="ARBA00004123"/>
    </source>
</evidence>
<reference evidence="10" key="3">
    <citation type="submission" date="2025-09" db="UniProtKB">
        <authorList>
            <consortium name="Ensembl"/>
        </authorList>
    </citation>
    <scope>IDENTIFICATION</scope>
</reference>
<dbReference type="Gene3D" id="2.30.39.10">
    <property type="entry name" value="Alpha-1-antitrypsin, domain 1"/>
    <property type="match status" value="1"/>
</dbReference>
<keyword evidence="6" id="KW-0722">Serine protease inhibitor</keyword>
<dbReference type="FunFam" id="2.30.39.10:FF:000014">
    <property type="entry name" value="Serpin family B member 9"/>
    <property type="match status" value="1"/>
</dbReference>
<feature type="domain" description="Serpin" evidence="9">
    <location>
        <begin position="13"/>
        <end position="394"/>
    </location>
</feature>